<dbReference type="SUPFAM" id="SSF82895">
    <property type="entry name" value="TSP-1 type 1 repeat"/>
    <property type="match status" value="1"/>
</dbReference>
<dbReference type="Proteomes" id="UP000654075">
    <property type="component" value="Unassembled WGS sequence"/>
</dbReference>
<evidence type="ECO:0000256" key="4">
    <source>
        <dbReference type="ARBA" id="ARBA00023180"/>
    </source>
</evidence>
<dbReference type="Pfam" id="PF19028">
    <property type="entry name" value="TSP1_spondin"/>
    <property type="match status" value="1"/>
</dbReference>
<keyword evidence="2" id="KW-0677">Repeat</keyword>
<keyword evidence="1" id="KW-0732">Signal</keyword>
<evidence type="ECO:0000256" key="3">
    <source>
        <dbReference type="ARBA" id="ARBA00023157"/>
    </source>
</evidence>
<name>A0A813FCJ0_POLGL</name>
<evidence type="ECO:0000259" key="5">
    <source>
        <dbReference type="Pfam" id="PF19028"/>
    </source>
</evidence>
<feature type="non-terminal residue" evidence="6">
    <location>
        <position position="1"/>
    </location>
</feature>
<gene>
    <name evidence="6" type="ORF">PGLA1383_LOCUS27326</name>
</gene>
<reference evidence="6" key="1">
    <citation type="submission" date="2021-02" db="EMBL/GenBank/DDBJ databases">
        <authorList>
            <person name="Dougan E. K."/>
            <person name="Rhodes N."/>
            <person name="Thang M."/>
            <person name="Chan C."/>
        </authorList>
    </citation>
    <scope>NUCLEOTIDE SEQUENCE</scope>
</reference>
<sequence length="194" mass="21948">ERRLRHRALDSVERVLGEEAVVEASRKLQNCSRLRLQRLDVLERLQRHLCWRTARQIPRRQQYPRGGQPCEEELEPCGTQSCVPNEFSQTDCAWSAWSSWTLCPASCGVGQIRRSRIVTEEAAHGGKQCEGLFQEFKDCNARDCPKSDCQLQGAEARADRNRLPEAYARCSATEDPRKFAVFARAAQGGQVAVS</sequence>
<keyword evidence="7" id="KW-1185">Reference proteome</keyword>
<dbReference type="FunFam" id="2.20.100.10:FF:000001">
    <property type="entry name" value="semaphorin-5A isoform X1"/>
    <property type="match status" value="1"/>
</dbReference>
<feature type="domain" description="Spondin-like TSP1" evidence="5">
    <location>
        <begin position="92"/>
        <end position="144"/>
    </location>
</feature>
<evidence type="ECO:0000313" key="7">
    <source>
        <dbReference type="Proteomes" id="UP000654075"/>
    </source>
</evidence>
<proteinExistence type="predicted"/>
<dbReference type="InterPro" id="IPR052065">
    <property type="entry name" value="Compl_asym_regulator"/>
</dbReference>
<evidence type="ECO:0000256" key="2">
    <source>
        <dbReference type="ARBA" id="ARBA00022737"/>
    </source>
</evidence>
<dbReference type="PANTHER" id="PTHR22906">
    <property type="entry name" value="PROPERDIN"/>
    <property type="match status" value="1"/>
</dbReference>
<evidence type="ECO:0000313" key="6">
    <source>
        <dbReference type="EMBL" id="CAE8609499.1"/>
    </source>
</evidence>
<dbReference type="InterPro" id="IPR036383">
    <property type="entry name" value="TSP1_rpt_sf"/>
</dbReference>
<comment type="caution">
    <text evidence="6">The sequence shown here is derived from an EMBL/GenBank/DDBJ whole genome shotgun (WGS) entry which is preliminary data.</text>
</comment>
<organism evidence="6 7">
    <name type="scientific">Polarella glacialis</name>
    <name type="common">Dinoflagellate</name>
    <dbReference type="NCBI Taxonomy" id="89957"/>
    <lineage>
        <taxon>Eukaryota</taxon>
        <taxon>Sar</taxon>
        <taxon>Alveolata</taxon>
        <taxon>Dinophyceae</taxon>
        <taxon>Suessiales</taxon>
        <taxon>Suessiaceae</taxon>
        <taxon>Polarella</taxon>
    </lineage>
</organism>
<dbReference type="Gene3D" id="2.20.100.10">
    <property type="entry name" value="Thrombospondin type-1 (TSP1) repeat"/>
    <property type="match status" value="1"/>
</dbReference>
<dbReference type="SMART" id="SM00209">
    <property type="entry name" value="TSP1"/>
    <property type="match status" value="1"/>
</dbReference>
<keyword evidence="3" id="KW-1015">Disulfide bond</keyword>
<keyword evidence="4" id="KW-0325">Glycoprotein</keyword>
<protein>
    <recommendedName>
        <fullName evidence="5">Spondin-like TSP1 domain-containing protein</fullName>
    </recommendedName>
</protein>
<dbReference type="InterPro" id="IPR000884">
    <property type="entry name" value="TSP1_rpt"/>
</dbReference>
<evidence type="ECO:0000256" key="1">
    <source>
        <dbReference type="ARBA" id="ARBA00022729"/>
    </source>
</evidence>
<dbReference type="AlphaFoldDB" id="A0A813FCJ0"/>
<dbReference type="InterPro" id="IPR044004">
    <property type="entry name" value="TSP1_spondin_dom"/>
</dbReference>
<dbReference type="PROSITE" id="PS50092">
    <property type="entry name" value="TSP1"/>
    <property type="match status" value="1"/>
</dbReference>
<accession>A0A813FCJ0</accession>
<dbReference type="OrthoDB" id="4473401at2759"/>
<dbReference type="EMBL" id="CAJNNV010024334">
    <property type="protein sequence ID" value="CAE8609499.1"/>
    <property type="molecule type" value="Genomic_DNA"/>
</dbReference>